<feature type="compositionally biased region" description="Low complexity" evidence="5">
    <location>
        <begin position="55"/>
        <end position="79"/>
    </location>
</feature>
<dbReference type="Pfam" id="PF00571">
    <property type="entry name" value="CBS"/>
    <property type="match status" value="2"/>
</dbReference>
<dbReference type="OrthoDB" id="286637at2759"/>
<reference evidence="7 8" key="1">
    <citation type="submission" date="2013-03" db="EMBL/GenBank/DDBJ databases">
        <title>The Genome Sequence of Phialophora europaea CBS 101466.</title>
        <authorList>
            <consortium name="The Broad Institute Genomics Platform"/>
            <person name="Cuomo C."/>
            <person name="de Hoog S."/>
            <person name="Gorbushina A."/>
            <person name="Walker B."/>
            <person name="Young S.K."/>
            <person name="Zeng Q."/>
            <person name="Gargeya S."/>
            <person name="Fitzgerald M."/>
            <person name="Haas B."/>
            <person name="Abouelleil A."/>
            <person name="Allen A.W."/>
            <person name="Alvarado L."/>
            <person name="Arachchi H.M."/>
            <person name="Berlin A.M."/>
            <person name="Chapman S.B."/>
            <person name="Gainer-Dewar J."/>
            <person name="Goldberg J."/>
            <person name="Griggs A."/>
            <person name="Gujja S."/>
            <person name="Hansen M."/>
            <person name="Howarth C."/>
            <person name="Imamovic A."/>
            <person name="Ireland A."/>
            <person name="Larimer J."/>
            <person name="McCowan C."/>
            <person name="Murphy C."/>
            <person name="Pearson M."/>
            <person name="Poon T.W."/>
            <person name="Priest M."/>
            <person name="Roberts A."/>
            <person name="Saif S."/>
            <person name="Shea T."/>
            <person name="Sisk P."/>
            <person name="Sykes S."/>
            <person name="Wortman J."/>
            <person name="Nusbaum C."/>
            <person name="Birren B."/>
        </authorList>
    </citation>
    <scope>NUCLEOTIDE SEQUENCE [LARGE SCALE GENOMIC DNA]</scope>
    <source>
        <strain evidence="7 8">CBS 101466</strain>
    </source>
</reference>
<proteinExistence type="inferred from homology"/>
<dbReference type="GO" id="GO:0005737">
    <property type="term" value="C:cytoplasm"/>
    <property type="evidence" value="ECO:0007669"/>
    <property type="project" value="EnsemblFungi"/>
</dbReference>
<dbReference type="InterPro" id="IPR000644">
    <property type="entry name" value="CBS_dom"/>
</dbReference>
<dbReference type="SMART" id="SM00116">
    <property type="entry name" value="CBS"/>
    <property type="match status" value="4"/>
</dbReference>
<dbReference type="GeneID" id="19977027"/>
<dbReference type="GO" id="GO:0016208">
    <property type="term" value="F:AMP binding"/>
    <property type="evidence" value="ECO:0007669"/>
    <property type="project" value="EnsemblFungi"/>
</dbReference>
<evidence type="ECO:0000313" key="8">
    <source>
        <dbReference type="Proteomes" id="UP000030752"/>
    </source>
</evidence>
<dbReference type="VEuPathDB" id="FungiDB:HMPREF1541_09688"/>
<dbReference type="eggNOG" id="KOG1764">
    <property type="taxonomic scope" value="Eukaryota"/>
</dbReference>
<feature type="region of interest" description="Disordered" evidence="5">
    <location>
        <begin position="1"/>
        <end position="109"/>
    </location>
</feature>
<organism evidence="7 8">
    <name type="scientific">Cyphellophora europaea (strain CBS 101466)</name>
    <name type="common">Phialophora europaea</name>
    <dbReference type="NCBI Taxonomy" id="1220924"/>
    <lineage>
        <taxon>Eukaryota</taxon>
        <taxon>Fungi</taxon>
        <taxon>Dikarya</taxon>
        <taxon>Ascomycota</taxon>
        <taxon>Pezizomycotina</taxon>
        <taxon>Eurotiomycetes</taxon>
        <taxon>Chaetothyriomycetidae</taxon>
        <taxon>Chaetothyriales</taxon>
        <taxon>Cyphellophoraceae</taxon>
        <taxon>Cyphellophora</taxon>
    </lineage>
</organism>
<evidence type="ECO:0000256" key="5">
    <source>
        <dbReference type="SAM" id="MobiDB-lite"/>
    </source>
</evidence>
<dbReference type="GO" id="GO:0005641">
    <property type="term" value="C:nuclear envelope lumen"/>
    <property type="evidence" value="ECO:0007669"/>
    <property type="project" value="EnsemblFungi"/>
</dbReference>
<dbReference type="PROSITE" id="PS51371">
    <property type="entry name" value="CBS"/>
    <property type="match status" value="1"/>
</dbReference>
<dbReference type="GO" id="GO:0019901">
    <property type="term" value="F:protein kinase binding"/>
    <property type="evidence" value="ECO:0007669"/>
    <property type="project" value="TreeGrafter"/>
</dbReference>
<dbReference type="STRING" id="1220924.W2S9V7"/>
<evidence type="ECO:0000256" key="2">
    <source>
        <dbReference type="ARBA" id="ARBA00022737"/>
    </source>
</evidence>
<dbReference type="PANTHER" id="PTHR13780">
    <property type="entry name" value="AMP-ACTIVATED PROTEIN KINASE, GAMMA REGULATORY SUBUNIT"/>
    <property type="match status" value="1"/>
</dbReference>
<keyword evidence="8" id="KW-1185">Reference proteome</keyword>
<protein>
    <recommendedName>
        <fullName evidence="6">CBS domain-containing protein</fullName>
    </recommendedName>
</protein>
<evidence type="ECO:0000256" key="1">
    <source>
        <dbReference type="ARBA" id="ARBA00006750"/>
    </source>
</evidence>
<dbReference type="GO" id="GO:0042802">
    <property type="term" value="F:identical protein binding"/>
    <property type="evidence" value="ECO:0007669"/>
    <property type="project" value="EnsemblFungi"/>
</dbReference>
<dbReference type="GO" id="GO:0031588">
    <property type="term" value="C:nucleotide-activated protein kinase complex"/>
    <property type="evidence" value="ECO:0007669"/>
    <property type="project" value="EnsemblFungi"/>
</dbReference>
<dbReference type="GO" id="GO:0043531">
    <property type="term" value="F:ADP binding"/>
    <property type="evidence" value="ECO:0007669"/>
    <property type="project" value="EnsemblFungi"/>
</dbReference>
<dbReference type="GO" id="GO:0030447">
    <property type="term" value="P:filamentous growth"/>
    <property type="evidence" value="ECO:0007669"/>
    <property type="project" value="EnsemblFungi"/>
</dbReference>
<evidence type="ECO:0000313" key="7">
    <source>
        <dbReference type="EMBL" id="ETN44813.1"/>
    </source>
</evidence>
<dbReference type="GO" id="GO:0043539">
    <property type="term" value="F:protein serine/threonine kinase activator activity"/>
    <property type="evidence" value="ECO:0007669"/>
    <property type="project" value="EnsemblFungi"/>
</dbReference>
<dbReference type="EMBL" id="KB822713">
    <property type="protein sequence ID" value="ETN44813.1"/>
    <property type="molecule type" value="Genomic_DNA"/>
</dbReference>
<feature type="compositionally biased region" description="Pro residues" evidence="5">
    <location>
        <begin position="9"/>
        <end position="21"/>
    </location>
</feature>
<keyword evidence="3 4" id="KW-0129">CBS domain</keyword>
<evidence type="ECO:0000256" key="3">
    <source>
        <dbReference type="ARBA" id="ARBA00023122"/>
    </source>
</evidence>
<dbReference type="GO" id="GO:0007031">
    <property type="term" value="P:peroxisome organization"/>
    <property type="evidence" value="ECO:0007669"/>
    <property type="project" value="EnsemblFungi"/>
</dbReference>
<keyword evidence="2" id="KW-0677">Repeat</keyword>
<feature type="domain" description="CBS" evidence="6">
    <location>
        <begin position="363"/>
        <end position="420"/>
    </location>
</feature>
<dbReference type="HOGENOM" id="CLU_021740_1_0_1"/>
<dbReference type="GO" id="GO:0004679">
    <property type="term" value="F:AMP-activated protein kinase activity"/>
    <property type="evidence" value="ECO:0007669"/>
    <property type="project" value="EnsemblFungi"/>
</dbReference>
<dbReference type="GO" id="GO:0005524">
    <property type="term" value="F:ATP binding"/>
    <property type="evidence" value="ECO:0007669"/>
    <property type="project" value="EnsemblFungi"/>
</dbReference>
<evidence type="ECO:0000256" key="4">
    <source>
        <dbReference type="PROSITE-ProRule" id="PRU00703"/>
    </source>
</evidence>
<dbReference type="InParanoid" id="W2S9V7"/>
<dbReference type="PANTHER" id="PTHR13780:SF35">
    <property type="entry name" value="LD22662P"/>
    <property type="match status" value="1"/>
</dbReference>
<dbReference type="InterPro" id="IPR050511">
    <property type="entry name" value="AMPK_gamma/SDS23_families"/>
</dbReference>
<name>W2S9V7_CYPE1</name>
<gene>
    <name evidence="7" type="ORF">HMPREF1541_09688</name>
</gene>
<accession>W2S9V7</accession>
<dbReference type="FunCoup" id="W2S9V7">
    <property type="interactions" value="433"/>
</dbReference>
<dbReference type="Proteomes" id="UP000030752">
    <property type="component" value="Unassembled WGS sequence"/>
</dbReference>
<evidence type="ECO:0000259" key="6">
    <source>
        <dbReference type="PROSITE" id="PS51371"/>
    </source>
</evidence>
<dbReference type="InterPro" id="IPR046342">
    <property type="entry name" value="CBS_dom_sf"/>
</dbReference>
<sequence length="422" mass="46257">MEHHEIANGPPPSAHSQPTPPSQASSQPKAEVDGSIGESPGTGGIASVTSTNSTPPSAAVANPPAAGPESTSSSHETPPFVRPSTFLQRPLAHSRSSGPSKPKRKIDLDEERGLKKIRDFLRARTAYDVLPLSFRLIELDVSLTVKESLNILVQCGIVSAPLWDSTTSTYAGLLTVNDYLNVVRYYNLHADKLKDVDSLLLSDLRAEVERVLNVKAPETISTSPEAILYDALRKQLQSRARRIPLVSYDSDTQRNMVTSVITQYRILKFIAMNVRDYSLLCKPLSTLRIGTYENIVRCSLDSTVLDVIDEMVMRNISSVPVVTFEGILLNVFEAVDVIDVLKSGDYGNLTWTVGKALSARSPSHPGIYTCSLDDGLDTILDTIRKSRVHRIMIVDEQNTLKGVLSLSDILQYILIEGQESDS</sequence>
<dbReference type="GO" id="GO:0006914">
    <property type="term" value="P:autophagy"/>
    <property type="evidence" value="ECO:0007669"/>
    <property type="project" value="EnsemblFungi"/>
</dbReference>
<comment type="similarity">
    <text evidence="1">Belongs to the 5'-AMP-activated protein kinase gamma subunit family.</text>
</comment>
<dbReference type="RefSeq" id="XP_008712583.1">
    <property type="nucleotide sequence ID" value="XM_008714361.1"/>
</dbReference>
<dbReference type="GO" id="GO:0005886">
    <property type="term" value="C:plasma membrane"/>
    <property type="evidence" value="ECO:0007669"/>
    <property type="project" value="EnsemblFungi"/>
</dbReference>
<dbReference type="GO" id="GO:2000217">
    <property type="term" value="P:regulation of invasive growth in response to glucose limitation"/>
    <property type="evidence" value="ECO:0007669"/>
    <property type="project" value="EnsemblFungi"/>
</dbReference>
<dbReference type="SUPFAM" id="SSF54631">
    <property type="entry name" value="CBS-domain pair"/>
    <property type="match status" value="2"/>
</dbReference>
<dbReference type="Gene3D" id="3.10.580.10">
    <property type="entry name" value="CBS-domain"/>
    <property type="match status" value="2"/>
</dbReference>
<dbReference type="GO" id="GO:0006357">
    <property type="term" value="P:regulation of transcription by RNA polymerase II"/>
    <property type="evidence" value="ECO:0007669"/>
    <property type="project" value="EnsemblFungi"/>
</dbReference>
<dbReference type="AlphaFoldDB" id="W2S9V7"/>
<dbReference type="GO" id="GO:0045722">
    <property type="term" value="P:positive regulation of gluconeogenesis"/>
    <property type="evidence" value="ECO:0007669"/>
    <property type="project" value="EnsemblFungi"/>
</dbReference>